<keyword evidence="2" id="KW-1185">Reference proteome</keyword>
<dbReference type="Gene3D" id="3.30.420.10">
    <property type="entry name" value="Ribonuclease H-like superfamily/Ribonuclease H"/>
    <property type="match status" value="2"/>
</dbReference>
<protein>
    <submittedName>
        <fullName evidence="1">Uncharacterized protein</fullName>
    </submittedName>
</protein>
<name>A0AAV8TTR6_9ROSI</name>
<dbReference type="Proteomes" id="UP001159364">
    <property type="component" value="Linkage Group LG03"/>
</dbReference>
<dbReference type="PANTHER" id="PTHR47266">
    <property type="entry name" value="ENDONUCLEASE-RELATED"/>
    <property type="match status" value="1"/>
</dbReference>
<gene>
    <name evidence="1" type="ORF">K2173_002539</name>
</gene>
<dbReference type="InterPro" id="IPR012337">
    <property type="entry name" value="RNaseH-like_sf"/>
</dbReference>
<dbReference type="EMBL" id="JAIWQS010000003">
    <property type="protein sequence ID" value="KAJ8769335.1"/>
    <property type="molecule type" value="Genomic_DNA"/>
</dbReference>
<sequence>MGPFPPSFGYTYILLVVDYVSKWVEAKATRIDDAKTVADFIRTNIFARFGVPRTNGQAEVSNREIKSILEKTVNPNRKDWTLRLDDALWAYRTTYKTPVELEHRAYWAVKQCNMQLDEAGEHQKLELQELDEIINDAYENSRIYKEKMKAFYDHMISRKHFIIGKKVLLYHSRLKLFPSKLKSKWIGPFVITNVFPHGAVEIQSLETHKIFKVNGHRFKPFYKGFQA</sequence>
<dbReference type="GO" id="GO:0003676">
    <property type="term" value="F:nucleic acid binding"/>
    <property type="evidence" value="ECO:0007669"/>
    <property type="project" value="InterPro"/>
</dbReference>
<organism evidence="1 2">
    <name type="scientific">Erythroxylum novogranatense</name>
    <dbReference type="NCBI Taxonomy" id="1862640"/>
    <lineage>
        <taxon>Eukaryota</taxon>
        <taxon>Viridiplantae</taxon>
        <taxon>Streptophyta</taxon>
        <taxon>Embryophyta</taxon>
        <taxon>Tracheophyta</taxon>
        <taxon>Spermatophyta</taxon>
        <taxon>Magnoliopsida</taxon>
        <taxon>eudicotyledons</taxon>
        <taxon>Gunneridae</taxon>
        <taxon>Pentapetalae</taxon>
        <taxon>rosids</taxon>
        <taxon>fabids</taxon>
        <taxon>Malpighiales</taxon>
        <taxon>Erythroxylaceae</taxon>
        <taxon>Erythroxylum</taxon>
    </lineage>
</organism>
<dbReference type="AlphaFoldDB" id="A0AAV8TTR6"/>
<reference evidence="1 2" key="1">
    <citation type="submission" date="2021-09" db="EMBL/GenBank/DDBJ databases">
        <title>Genomic insights and catalytic innovation underlie evolution of tropane alkaloids biosynthesis.</title>
        <authorList>
            <person name="Wang Y.-J."/>
            <person name="Tian T."/>
            <person name="Huang J.-P."/>
            <person name="Huang S.-X."/>
        </authorList>
    </citation>
    <scope>NUCLEOTIDE SEQUENCE [LARGE SCALE GENOMIC DNA]</scope>
    <source>
        <strain evidence="1">KIB-2018</strain>
        <tissue evidence="1">Leaf</tissue>
    </source>
</reference>
<comment type="caution">
    <text evidence="1">The sequence shown here is derived from an EMBL/GenBank/DDBJ whole genome shotgun (WGS) entry which is preliminary data.</text>
</comment>
<proteinExistence type="predicted"/>
<dbReference type="SUPFAM" id="SSF53098">
    <property type="entry name" value="Ribonuclease H-like"/>
    <property type="match status" value="1"/>
</dbReference>
<evidence type="ECO:0000313" key="1">
    <source>
        <dbReference type="EMBL" id="KAJ8769335.1"/>
    </source>
</evidence>
<accession>A0AAV8TTR6</accession>
<dbReference type="InterPro" id="IPR052160">
    <property type="entry name" value="Gypsy_RT_Integrase-like"/>
</dbReference>
<evidence type="ECO:0000313" key="2">
    <source>
        <dbReference type="Proteomes" id="UP001159364"/>
    </source>
</evidence>
<dbReference type="InterPro" id="IPR036397">
    <property type="entry name" value="RNaseH_sf"/>
</dbReference>